<feature type="transmembrane region" description="Helical" evidence="1">
    <location>
        <begin position="6"/>
        <end position="25"/>
    </location>
</feature>
<organism evidence="3 4">
    <name type="scientific">Candidatus Falkowbacteria bacterium RIFOXYC2_FULL_36_12</name>
    <dbReference type="NCBI Taxonomy" id="1798002"/>
    <lineage>
        <taxon>Bacteria</taxon>
        <taxon>Candidatus Falkowiibacteriota</taxon>
    </lineage>
</organism>
<dbReference type="Proteomes" id="UP000179001">
    <property type="component" value="Unassembled WGS sequence"/>
</dbReference>
<dbReference type="EMBL" id="MFGJ01000008">
    <property type="protein sequence ID" value="OGF30918.1"/>
    <property type="molecule type" value="Genomic_DNA"/>
</dbReference>
<dbReference type="AlphaFoldDB" id="A0A1F5SW07"/>
<evidence type="ECO:0000256" key="1">
    <source>
        <dbReference type="SAM" id="Phobius"/>
    </source>
</evidence>
<evidence type="ECO:0000259" key="2">
    <source>
        <dbReference type="Pfam" id="PF12158"/>
    </source>
</evidence>
<keyword evidence="1" id="KW-0812">Transmembrane</keyword>
<accession>A0A1F5SW07</accession>
<gene>
    <name evidence="3" type="ORF">A2478_00520</name>
</gene>
<feature type="domain" description="DUF3592" evidence="2">
    <location>
        <begin position="49"/>
        <end position="119"/>
    </location>
</feature>
<reference evidence="3 4" key="1">
    <citation type="journal article" date="2016" name="Nat. Commun.">
        <title>Thousands of microbial genomes shed light on interconnected biogeochemical processes in an aquifer system.</title>
        <authorList>
            <person name="Anantharaman K."/>
            <person name="Brown C.T."/>
            <person name="Hug L.A."/>
            <person name="Sharon I."/>
            <person name="Castelle C.J."/>
            <person name="Probst A.J."/>
            <person name="Thomas B.C."/>
            <person name="Singh A."/>
            <person name="Wilkins M.J."/>
            <person name="Karaoz U."/>
            <person name="Brodie E.L."/>
            <person name="Williams K.H."/>
            <person name="Hubbard S.S."/>
            <person name="Banfield J.F."/>
        </authorList>
    </citation>
    <scope>NUCLEOTIDE SEQUENCE [LARGE SCALE GENOMIC DNA]</scope>
</reference>
<dbReference type="InterPro" id="IPR021994">
    <property type="entry name" value="DUF3592"/>
</dbReference>
<evidence type="ECO:0000313" key="4">
    <source>
        <dbReference type="Proteomes" id="UP000179001"/>
    </source>
</evidence>
<dbReference type="Pfam" id="PF12158">
    <property type="entry name" value="DUF3592"/>
    <property type="match status" value="1"/>
</dbReference>
<keyword evidence="1" id="KW-0472">Membrane</keyword>
<evidence type="ECO:0000313" key="3">
    <source>
        <dbReference type="EMBL" id="OGF30918.1"/>
    </source>
</evidence>
<comment type="caution">
    <text evidence="3">The sequence shown here is derived from an EMBL/GenBank/DDBJ whole genome shotgun (WGS) entry which is preliminary data.</text>
</comment>
<protein>
    <recommendedName>
        <fullName evidence="2">DUF3592 domain-containing protein</fullName>
    </recommendedName>
</protein>
<keyword evidence="1" id="KW-1133">Transmembrane helix</keyword>
<feature type="transmembrane region" description="Helical" evidence="1">
    <location>
        <begin position="124"/>
        <end position="145"/>
    </location>
</feature>
<name>A0A1F5SW07_9BACT</name>
<proteinExistence type="predicted"/>
<sequence>MDKIGYLISFLLGLVMFFAGLLYGIKVLKIKKWPRTEAKVLNKEVVFSKHPAARAGSLKSVYEVAVEFEYSVDGKQYKGEKLFPSNHLLTENKAQKLLKKIPEQAQIFYNRNKPEIAYFYAEHIAIPIEIIIAGLFLLIIGLAYFN</sequence>
<dbReference type="STRING" id="1798002.A2478_00520"/>